<evidence type="ECO:0000313" key="4">
    <source>
        <dbReference type="EMBL" id="MBC8752634.1"/>
    </source>
</evidence>
<evidence type="ECO:0000313" key="5">
    <source>
        <dbReference type="Proteomes" id="UP000736373"/>
    </source>
</evidence>
<keyword evidence="5" id="KW-1185">Reference proteome</keyword>
<feature type="region of interest" description="Disordered" evidence="1">
    <location>
        <begin position="218"/>
        <end position="241"/>
    </location>
</feature>
<name>A0ABR7Q254_9BURK</name>
<keyword evidence="2" id="KW-0472">Membrane</keyword>
<sequence>MNTPIQPDDNLRCAEYALGVLDTDSRRALEREAARDAALRETLDAWLVRLTPLAESLPAVEPSARVWTRIQHDLGFLAAAPPARSGWWDSLTLWRWLGIGASMAALVLLGVNFFAVHEMQQRAAVVAQNGYMVATIARSDGVASWTATVDFQRANMVIVPAATPKIAADRSTELWLIPAGAKPIPLGVFSPGTPVSVQLPPQTVSRIVARAVLAVSLEPQGGSPTGQPTGPVLATGELNPT</sequence>
<dbReference type="Pfam" id="PF10099">
    <property type="entry name" value="RskA_C"/>
    <property type="match status" value="1"/>
</dbReference>
<keyword evidence="2" id="KW-0812">Transmembrane</keyword>
<dbReference type="Proteomes" id="UP000736373">
    <property type="component" value="Unassembled WGS sequence"/>
</dbReference>
<accession>A0ABR7Q254</accession>
<dbReference type="InterPro" id="IPR018764">
    <property type="entry name" value="RskA_C"/>
</dbReference>
<keyword evidence="2" id="KW-1133">Transmembrane helix</keyword>
<organism evidence="4 5">
    <name type="scientific">Paraburkholderia podalyriae</name>
    <dbReference type="NCBI Taxonomy" id="1938811"/>
    <lineage>
        <taxon>Bacteria</taxon>
        <taxon>Pseudomonadati</taxon>
        <taxon>Pseudomonadota</taxon>
        <taxon>Betaproteobacteria</taxon>
        <taxon>Burkholderiales</taxon>
        <taxon>Burkholderiaceae</taxon>
        <taxon>Paraburkholderia</taxon>
    </lineage>
</organism>
<protein>
    <submittedName>
        <fullName evidence="4">Anti-sigma factor</fullName>
    </submittedName>
</protein>
<dbReference type="PANTHER" id="PTHR37461">
    <property type="entry name" value="ANTI-SIGMA-K FACTOR RSKA"/>
    <property type="match status" value="1"/>
</dbReference>
<comment type="caution">
    <text evidence="4">The sequence shown here is derived from an EMBL/GenBank/DDBJ whole genome shotgun (WGS) entry which is preliminary data.</text>
</comment>
<dbReference type="RefSeq" id="WP_187639475.1">
    <property type="nucleotide sequence ID" value="NZ_VZQQ01000124.1"/>
</dbReference>
<evidence type="ECO:0000256" key="2">
    <source>
        <dbReference type="SAM" id="Phobius"/>
    </source>
</evidence>
<gene>
    <name evidence="4" type="ORF">F6X42_41565</name>
</gene>
<dbReference type="PANTHER" id="PTHR37461:SF1">
    <property type="entry name" value="ANTI-SIGMA-K FACTOR RSKA"/>
    <property type="match status" value="1"/>
</dbReference>
<feature type="domain" description="Anti-sigma K factor RskA C-terminal" evidence="3">
    <location>
        <begin position="101"/>
        <end position="232"/>
    </location>
</feature>
<dbReference type="EMBL" id="VZQQ01000124">
    <property type="protein sequence ID" value="MBC8752634.1"/>
    <property type="molecule type" value="Genomic_DNA"/>
</dbReference>
<feature type="compositionally biased region" description="Low complexity" evidence="1">
    <location>
        <begin position="219"/>
        <end position="231"/>
    </location>
</feature>
<dbReference type="InterPro" id="IPR051474">
    <property type="entry name" value="Anti-sigma-K/W_factor"/>
</dbReference>
<proteinExistence type="predicted"/>
<evidence type="ECO:0000256" key="1">
    <source>
        <dbReference type="SAM" id="MobiDB-lite"/>
    </source>
</evidence>
<evidence type="ECO:0000259" key="3">
    <source>
        <dbReference type="Pfam" id="PF10099"/>
    </source>
</evidence>
<reference evidence="4 5" key="1">
    <citation type="submission" date="2019-09" db="EMBL/GenBank/DDBJ databases">
        <title>Paraburkholderia podalyriae sp. nov., A South African Podalyria-associated rhizobium.</title>
        <authorList>
            <person name="Mavima L."/>
            <person name="Beukes C.W."/>
            <person name="Palmer M."/>
            <person name="De Meyer S.E."/>
            <person name="James E.K."/>
            <person name="Maluk M."/>
            <person name="Avontuur J.R."/>
            <person name="Chan W.Y."/>
            <person name="Venter S.N."/>
            <person name="Steenkamp E.T."/>
        </authorList>
    </citation>
    <scope>NUCLEOTIDE SEQUENCE [LARGE SCALE GENOMIC DNA]</scope>
    <source>
        <strain evidence="4 5">WC7.3b</strain>
    </source>
</reference>
<feature type="transmembrane region" description="Helical" evidence="2">
    <location>
        <begin position="93"/>
        <end position="115"/>
    </location>
</feature>